<dbReference type="AlphaFoldDB" id="A0A6L3YW01"/>
<proteinExistence type="predicted"/>
<dbReference type="InterPro" id="IPR027417">
    <property type="entry name" value="P-loop_NTPase"/>
</dbReference>
<evidence type="ECO:0000313" key="2">
    <source>
        <dbReference type="EMBL" id="KAB2689688.1"/>
    </source>
</evidence>
<gene>
    <name evidence="2" type="ORF">F9L08_03245</name>
</gene>
<evidence type="ECO:0000313" key="3">
    <source>
        <dbReference type="Proteomes" id="UP000481643"/>
    </source>
</evidence>
<feature type="region of interest" description="Disordered" evidence="1">
    <location>
        <begin position="90"/>
        <end position="111"/>
    </location>
</feature>
<dbReference type="RefSeq" id="WP_151651067.1">
    <property type="nucleotide sequence ID" value="NZ_WBVX01000002.1"/>
</dbReference>
<comment type="caution">
    <text evidence="2">The sequence shown here is derived from an EMBL/GenBank/DDBJ whole genome shotgun (WGS) entry which is preliminary data.</text>
</comment>
<evidence type="ECO:0000256" key="1">
    <source>
        <dbReference type="SAM" id="MobiDB-lite"/>
    </source>
</evidence>
<dbReference type="Pfam" id="PF13481">
    <property type="entry name" value="AAA_25"/>
    <property type="match status" value="1"/>
</dbReference>
<organism evidence="2 3">
    <name type="scientific">Brucella tritici</name>
    <dbReference type="NCBI Taxonomy" id="94626"/>
    <lineage>
        <taxon>Bacteria</taxon>
        <taxon>Pseudomonadati</taxon>
        <taxon>Pseudomonadota</taxon>
        <taxon>Alphaproteobacteria</taxon>
        <taxon>Hyphomicrobiales</taxon>
        <taxon>Brucellaceae</taxon>
        <taxon>Brucella/Ochrobactrum group</taxon>
        <taxon>Brucella</taxon>
    </lineage>
</organism>
<sequence length="735" mass="81814">MADNGDKFAGFAGEVARELLGEPNKHLSTTSELRFGNKGSVSIDLEKGTWFDHGENTGGGVLALIEKETGRKGREAVEWLREKGFHVEDKASSSNRDYVPDNGKSRRNDENMRPVKTWDYVDEKGALLFQVVRLENGETGKDGKPEKTYRQRRPDPSKGGGWNWSTKDVRQVPYRLPDLQKALDKNHMVFVVEGEKAADKLLDLGVPATTNARGAGKWLAELSDYLKGARVVVLADDDPQARHQKTNEPLFHDDGRPKFVGIDHANSVAASLLGKASDVRVVQLTDNKKKEDVVDWLDDGHTVEELYQIAAKAPKFIPPAFKSKFNAVPWDAFDAPAQEHEYLIKGILTRGEVSIASGASKSGKTFLILDAAMAVARGVNWMGRKARHGGVIYQAGEGQKGLRKRIKAYRQWHGLVSSDNLPFVFMPARLNLYQNDDQTNEFIEEAKHWASTFNVPLELVVIDTWATATVGANENDGKDVGSVLERGRRISEALNCHVLFVHHMNADGTKVRGHSSLIANLENALIVRLADGLHDEDGRQIREVFLQKNKEGEDGITFRFALSQVKIGKDEDGDPITSCVVVTPKGEGSDEAPEKRPNISDKENVLLTAIQNALAEHGTDAPPSMGLPGDVRIVHWQKVIEAFDKLDFEYAAEKNDDEKTRQRKLDARRKELGRRGERLFHKGLIARDSPHVWLTPKAKRRFHKQEDTRQPITPTEPSNVNMAAVEEAGVLWGND</sequence>
<reference evidence="2 3" key="1">
    <citation type="submission" date="2019-09" db="EMBL/GenBank/DDBJ databases">
        <title>Taxonomic organization of the family Brucellaceae based on a phylogenomic approach.</title>
        <authorList>
            <person name="Leclercq S."/>
            <person name="Cloeckaert A."/>
            <person name="Zygmunt M.S."/>
        </authorList>
    </citation>
    <scope>NUCLEOTIDE SEQUENCE [LARGE SCALE GENOMIC DNA]</scope>
    <source>
        <strain evidence="2 3">WS1830</strain>
    </source>
</reference>
<feature type="compositionally biased region" description="Basic and acidic residues" evidence="1">
    <location>
        <begin position="137"/>
        <end position="156"/>
    </location>
</feature>
<dbReference type="Gene3D" id="3.40.50.300">
    <property type="entry name" value="P-loop containing nucleotide triphosphate hydrolases"/>
    <property type="match status" value="1"/>
</dbReference>
<dbReference type="SUPFAM" id="SSF57783">
    <property type="entry name" value="Zinc beta-ribbon"/>
    <property type="match status" value="1"/>
</dbReference>
<name>A0A6L3YW01_9HYPH</name>
<dbReference type="SUPFAM" id="SSF52540">
    <property type="entry name" value="P-loop containing nucleoside triphosphate hydrolases"/>
    <property type="match status" value="1"/>
</dbReference>
<protein>
    <submittedName>
        <fullName evidence="2">AAA family ATPase</fullName>
    </submittedName>
</protein>
<feature type="region of interest" description="Disordered" evidence="1">
    <location>
        <begin position="137"/>
        <end position="165"/>
    </location>
</feature>
<dbReference type="Proteomes" id="UP000481643">
    <property type="component" value="Unassembled WGS sequence"/>
</dbReference>
<dbReference type="EMBL" id="WBVX01000002">
    <property type="protein sequence ID" value="KAB2689688.1"/>
    <property type="molecule type" value="Genomic_DNA"/>
</dbReference>
<dbReference type="InterPro" id="IPR034154">
    <property type="entry name" value="TOPRIM_DnaG/twinkle"/>
</dbReference>
<accession>A0A6L3YW01</accession>
<dbReference type="CDD" id="cd01029">
    <property type="entry name" value="TOPRIM_primases"/>
    <property type="match status" value="1"/>
</dbReference>